<evidence type="ECO:0000256" key="1">
    <source>
        <dbReference type="SAM" id="MobiDB-lite"/>
    </source>
</evidence>
<name>A0A0V0ZLG0_9BILA</name>
<dbReference type="EMBL" id="JYDQ01000147">
    <property type="protein sequence ID" value="KRY13116.1"/>
    <property type="molecule type" value="Genomic_DNA"/>
</dbReference>
<evidence type="ECO:0000313" key="3">
    <source>
        <dbReference type="Proteomes" id="UP000054783"/>
    </source>
</evidence>
<dbReference type="AlphaFoldDB" id="A0A0V0ZLG0"/>
<evidence type="ECO:0000313" key="2">
    <source>
        <dbReference type="EMBL" id="KRY13116.1"/>
    </source>
</evidence>
<dbReference type="Proteomes" id="UP000054783">
    <property type="component" value="Unassembled WGS sequence"/>
</dbReference>
<accession>A0A0V0ZLG0</accession>
<gene>
    <name evidence="2" type="ORF">T12_6393</name>
</gene>
<feature type="region of interest" description="Disordered" evidence="1">
    <location>
        <begin position="114"/>
        <end position="143"/>
    </location>
</feature>
<proteinExistence type="predicted"/>
<organism evidence="2 3">
    <name type="scientific">Trichinella patagoniensis</name>
    <dbReference type="NCBI Taxonomy" id="990121"/>
    <lineage>
        <taxon>Eukaryota</taxon>
        <taxon>Metazoa</taxon>
        <taxon>Ecdysozoa</taxon>
        <taxon>Nematoda</taxon>
        <taxon>Enoplea</taxon>
        <taxon>Dorylaimia</taxon>
        <taxon>Trichinellida</taxon>
        <taxon>Trichinellidae</taxon>
        <taxon>Trichinella</taxon>
    </lineage>
</organism>
<sequence>MTINVHRDGLLGSPNYAVGTEVLLVNGEGKFEPQATGPNLCRAAWRRADVAICGSAEAELPEDSKGFTFHWSVENERSRNCVRTSSGMPLKVSWSSLDSSVTFRCAKNRSRRRGRCPRLNLDGGSGGQRNKAKPDPILKASGTARTGVVVPKQSCSDDRQENNGSRVMSKIYQAADHRKNNNSSVKRANLANCFEFYSVKKVFQSARNAVPMVIKFVSRCRPTARTMSEAIDDSRDVCVCCFLGMKRTNTGKQKTSAKPGRIRNTFTCHCASGVGVIKRPVGNLFSQRLTSSADRVACLRRCCSDAEQQQQQQQLVA</sequence>
<comment type="caution">
    <text evidence="2">The sequence shown here is derived from an EMBL/GenBank/DDBJ whole genome shotgun (WGS) entry which is preliminary data.</text>
</comment>
<reference evidence="2 3" key="1">
    <citation type="submission" date="2015-01" db="EMBL/GenBank/DDBJ databases">
        <title>Evolution of Trichinella species and genotypes.</title>
        <authorList>
            <person name="Korhonen P.K."/>
            <person name="Edoardo P."/>
            <person name="Giuseppe L.R."/>
            <person name="Gasser R.B."/>
        </authorList>
    </citation>
    <scope>NUCLEOTIDE SEQUENCE [LARGE SCALE GENOMIC DNA]</scope>
    <source>
        <strain evidence="2">ISS2496</strain>
    </source>
</reference>
<protein>
    <submittedName>
        <fullName evidence="2">Uncharacterized protein</fullName>
    </submittedName>
</protein>
<keyword evidence="3" id="KW-1185">Reference proteome</keyword>